<dbReference type="GO" id="GO:0042157">
    <property type="term" value="P:lipoprotein metabolic process"/>
    <property type="evidence" value="ECO:0007669"/>
    <property type="project" value="InterPro"/>
</dbReference>
<dbReference type="OMA" id="ETWATER"/>
<keyword evidence="2" id="KW-1133">Transmembrane helix</keyword>
<keyword evidence="2" id="KW-0812">Transmembrane</keyword>
<reference evidence="3" key="1">
    <citation type="submission" date="2025-08" db="UniProtKB">
        <authorList>
            <consortium name="Ensembl"/>
        </authorList>
    </citation>
    <scope>IDENTIFICATION</scope>
</reference>
<proteinExistence type="inferred from homology"/>
<dbReference type="GO" id="GO:0008289">
    <property type="term" value="F:lipid binding"/>
    <property type="evidence" value="ECO:0007669"/>
    <property type="project" value="InterPro"/>
</dbReference>
<comment type="similarity">
    <text evidence="1">Belongs to the apolipoprotein L family.</text>
</comment>
<dbReference type="PANTHER" id="PTHR14096:SF28">
    <property type="entry name" value="APOLIPOPROTEIN L, 1-RELATED"/>
    <property type="match status" value="1"/>
</dbReference>
<keyword evidence="4" id="KW-1185">Reference proteome</keyword>
<dbReference type="PANTHER" id="PTHR14096">
    <property type="entry name" value="APOLIPOPROTEIN L"/>
    <property type="match status" value="1"/>
</dbReference>
<dbReference type="PaxDb" id="30732-ENSOMEP00000012602"/>
<dbReference type="GO" id="GO:0016020">
    <property type="term" value="C:membrane"/>
    <property type="evidence" value="ECO:0007669"/>
    <property type="project" value="TreeGrafter"/>
</dbReference>
<feature type="transmembrane region" description="Helical" evidence="2">
    <location>
        <begin position="39"/>
        <end position="61"/>
    </location>
</feature>
<evidence type="ECO:0000313" key="3">
    <source>
        <dbReference type="Ensembl" id="ENSOMEP00000012602.1"/>
    </source>
</evidence>
<dbReference type="GeneTree" id="ENSGT01030000234599"/>
<evidence type="ECO:0000256" key="2">
    <source>
        <dbReference type="SAM" id="Phobius"/>
    </source>
</evidence>
<dbReference type="GO" id="GO:0005576">
    <property type="term" value="C:extracellular region"/>
    <property type="evidence" value="ECO:0007669"/>
    <property type="project" value="InterPro"/>
</dbReference>
<dbReference type="AlphaFoldDB" id="A0A3B3C697"/>
<dbReference type="Ensembl" id="ENSOMET00000019989.1">
    <property type="protein sequence ID" value="ENSOMEP00000012602.1"/>
    <property type="gene ID" value="ENSOMEG00000013996.1"/>
</dbReference>
<organism evidence="3 4">
    <name type="scientific">Oryzias melastigma</name>
    <name type="common">Marine medaka</name>
    <dbReference type="NCBI Taxonomy" id="30732"/>
    <lineage>
        <taxon>Eukaryota</taxon>
        <taxon>Metazoa</taxon>
        <taxon>Chordata</taxon>
        <taxon>Craniata</taxon>
        <taxon>Vertebrata</taxon>
        <taxon>Euteleostomi</taxon>
        <taxon>Actinopterygii</taxon>
        <taxon>Neopterygii</taxon>
        <taxon>Teleostei</taxon>
        <taxon>Neoteleostei</taxon>
        <taxon>Acanthomorphata</taxon>
        <taxon>Ovalentaria</taxon>
        <taxon>Atherinomorphae</taxon>
        <taxon>Beloniformes</taxon>
        <taxon>Adrianichthyidae</taxon>
        <taxon>Oryziinae</taxon>
        <taxon>Oryzias</taxon>
    </lineage>
</organism>
<dbReference type="InterPro" id="IPR008405">
    <property type="entry name" value="ApoL"/>
</dbReference>
<keyword evidence="2" id="KW-0472">Membrane</keyword>
<sequence>ILCYRCELTVEQLKNILNTLRDLADGLEKVHTGTSIGSLTGGVIGVVGGITSVIGLILSPFTLGASLIVTGVGVGVGAAGGITAGASNITKMVKQTSQREKVDSIIREFDQKTKAVVTWLQEMLNTTDCEYEHTLKKNDFNNQNLKKSGGRAVKTVAVATEAVRLSRFMNVGKIAAQTCRVVRIAEVATGVLAGIFLAVDVFFIAMDASTTEDNSSSEEKIKSEIMRFVRSIRKSDTIKRNSKNV</sequence>
<feature type="transmembrane region" description="Helical" evidence="2">
    <location>
        <begin position="187"/>
        <end position="206"/>
    </location>
</feature>
<dbReference type="GO" id="GO:0006869">
    <property type="term" value="P:lipid transport"/>
    <property type="evidence" value="ECO:0007669"/>
    <property type="project" value="InterPro"/>
</dbReference>
<dbReference type="Proteomes" id="UP000261560">
    <property type="component" value="Unplaced"/>
</dbReference>
<protein>
    <submittedName>
        <fullName evidence="3">Uncharacterized protein</fullName>
    </submittedName>
</protein>
<dbReference type="Pfam" id="PF05461">
    <property type="entry name" value="ApoL"/>
    <property type="match status" value="1"/>
</dbReference>
<dbReference type="STRING" id="30732.ENSOMEP00000012602"/>
<name>A0A3B3C697_ORYME</name>
<reference evidence="3" key="2">
    <citation type="submission" date="2025-09" db="UniProtKB">
        <authorList>
            <consortium name="Ensembl"/>
        </authorList>
    </citation>
    <scope>IDENTIFICATION</scope>
</reference>
<evidence type="ECO:0000313" key="4">
    <source>
        <dbReference type="Proteomes" id="UP000261560"/>
    </source>
</evidence>
<feature type="transmembrane region" description="Helical" evidence="2">
    <location>
        <begin position="67"/>
        <end position="89"/>
    </location>
</feature>
<accession>A0A3B3C697</accession>
<evidence type="ECO:0000256" key="1">
    <source>
        <dbReference type="ARBA" id="ARBA00010090"/>
    </source>
</evidence>